<proteinExistence type="predicted"/>
<sequence length="246" mass="25550">MYLKACLNGVRRKDQHPAIPCTAEEIAADAAACRDAGAAAVHVHAKDAQGFDSLLASAVDPVVAALRARCPGLPVGVTTGAWAMADPAARCAAINGWTELPDFASVNWHEEGAAEVAEALLNRGVGVETGLWNEAAALAWSSSPLRRDCFRVLLELPGGVAGTAVEEQAMRMLTQVRISGAVDVLLHGEDSSAWPMLDLAAARGAAARIGLEDTLRLPEGTTAASNAELVAAGHGRIRTATTREVC</sequence>
<dbReference type="AlphaFoldDB" id="A0A0U0ZGF2"/>
<dbReference type="PANTHER" id="PTHR37418:SF1">
    <property type="entry name" value="3-KETO-5-AMINOHEXANOATE CLEAVAGE PROTEIN"/>
    <property type="match status" value="1"/>
</dbReference>
<dbReference type="Pfam" id="PF05853">
    <property type="entry name" value="BKACE"/>
    <property type="match status" value="1"/>
</dbReference>
<accession>A0A0U0ZGF2</accession>
<dbReference type="Gene3D" id="3.20.20.70">
    <property type="entry name" value="Aldolase class I"/>
    <property type="match status" value="1"/>
</dbReference>
<dbReference type="EMBL" id="CSWP01000001">
    <property type="protein sequence ID" value="CPV33235.1"/>
    <property type="molecule type" value="Genomic_DNA"/>
</dbReference>
<dbReference type="PANTHER" id="PTHR37418">
    <property type="entry name" value="3-KETO-5-AMINOHEXANOATE CLEAVAGE ENZYME-RELATED"/>
    <property type="match status" value="1"/>
</dbReference>
<evidence type="ECO:0000313" key="2">
    <source>
        <dbReference type="Proteomes" id="UP000045782"/>
    </source>
</evidence>
<evidence type="ECO:0000313" key="1">
    <source>
        <dbReference type="EMBL" id="CPV33235.1"/>
    </source>
</evidence>
<name>A0A0U0ZGF2_9MYCO</name>
<dbReference type="GO" id="GO:0043720">
    <property type="term" value="F:3-keto-5-aminohexanoate cleavage activity"/>
    <property type="evidence" value="ECO:0007669"/>
    <property type="project" value="InterPro"/>
</dbReference>
<dbReference type="InterPro" id="IPR008567">
    <property type="entry name" value="BKACE"/>
</dbReference>
<dbReference type="InterPro" id="IPR013785">
    <property type="entry name" value="Aldolase_TIM"/>
</dbReference>
<dbReference type="Proteomes" id="UP000045782">
    <property type="component" value="Unassembled WGS sequence"/>
</dbReference>
<gene>
    <name evidence="1" type="ORF">ERS075579_00422</name>
</gene>
<protein>
    <submittedName>
        <fullName evidence="1">Uncharacterized conserved protein</fullName>
    </submittedName>
</protein>
<dbReference type="RefSeq" id="WP_016892335.1">
    <property type="nucleotide sequence ID" value="NZ_CSWP01000001.1"/>
</dbReference>
<reference evidence="1 2" key="1">
    <citation type="submission" date="2015-03" db="EMBL/GenBank/DDBJ databases">
        <authorList>
            <person name="Murphy D."/>
        </authorList>
    </citation>
    <scope>NUCLEOTIDE SEQUENCE [LARGE SCALE GENOMIC DNA]</scope>
    <source>
        <strain evidence="1 2">PAP088</strain>
    </source>
</reference>
<organism evidence="1 2">
    <name type="scientific">Mycobacteroides abscessus</name>
    <dbReference type="NCBI Taxonomy" id="36809"/>
    <lineage>
        <taxon>Bacteria</taxon>
        <taxon>Bacillati</taxon>
        <taxon>Actinomycetota</taxon>
        <taxon>Actinomycetes</taxon>
        <taxon>Mycobacteriales</taxon>
        <taxon>Mycobacteriaceae</taxon>
        <taxon>Mycobacteroides</taxon>
    </lineage>
</organism>